<name>A0A2M7TZS3_9BACT</name>
<gene>
    <name evidence="1" type="ORF">COY16_02230</name>
</gene>
<dbReference type="AlphaFoldDB" id="A0A2M7TZS3"/>
<dbReference type="Proteomes" id="UP000228503">
    <property type="component" value="Unassembled WGS sequence"/>
</dbReference>
<sequence length="192" mass="21693">MLILTMIFTPLIHKSITFATKVHLTQKRKGKDIPYITHPLTVALILSRVTPDENIICAGILHDTIEDCVPYGSVTKEFLEKEFNGRIAQMVNDVTEQDKTLPWSERKMAALSHIKDMNHDSLLVKSADVLHNLVELNENIKTQGDEVFESFNASKEDTILRYKKLIGALEKTWADNPLLGDLKVGIKNLLKS</sequence>
<evidence type="ECO:0008006" key="3">
    <source>
        <dbReference type="Google" id="ProtNLM"/>
    </source>
</evidence>
<dbReference type="Pfam" id="PF13328">
    <property type="entry name" value="HD_4"/>
    <property type="match status" value="1"/>
</dbReference>
<protein>
    <recommendedName>
        <fullName evidence="3">Phosphohydrolase</fullName>
    </recommendedName>
</protein>
<evidence type="ECO:0000313" key="2">
    <source>
        <dbReference type="Proteomes" id="UP000228503"/>
    </source>
</evidence>
<organism evidence="1 2">
    <name type="scientific">Candidatus Roizmanbacteria bacterium CG_4_10_14_0_2_um_filter_39_13</name>
    <dbReference type="NCBI Taxonomy" id="1974825"/>
    <lineage>
        <taxon>Bacteria</taxon>
        <taxon>Candidatus Roizmaniibacteriota</taxon>
    </lineage>
</organism>
<dbReference type="SUPFAM" id="SSF109604">
    <property type="entry name" value="HD-domain/PDEase-like"/>
    <property type="match status" value="1"/>
</dbReference>
<evidence type="ECO:0000313" key="1">
    <source>
        <dbReference type="EMBL" id="PIZ63318.1"/>
    </source>
</evidence>
<dbReference type="EMBL" id="PFOB01000026">
    <property type="protein sequence ID" value="PIZ63318.1"/>
    <property type="molecule type" value="Genomic_DNA"/>
</dbReference>
<comment type="caution">
    <text evidence="1">The sequence shown here is derived from an EMBL/GenBank/DDBJ whole genome shotgun (WGS) entry which is preliminary data.</text>
</comment>
<dbReference type="Gene3D" id="1.10.3210.10">
    <property type="entry name" value="Hypothetical protein af1432"/>
    <property type="match status" value="1"/>
</dbReference>
<dbReference type="PANTHER" id="PTHR46246">
    <property type="entry name" value="GUANOSINE-3',5'-BIS(DIPHOSPHATE) 3'-PYROPHOSPHOHYDROLASE MESH1"/>
    <property type="match status" value="1"/>
</dbReference>
<reference evidence="2" key="1">
    <citation type="submission" date="2017-09" db="EMBL/GenBank/DDBJ databases">
        <title>Depth-based differentiation of microbial function through sediment-hosted aquifers and enrichment of novel symbionts in the deep terrestrial subsurface.</title>
        <authorList>
            <person name="Probst A.J."/>
            <person name="Ladd B."/>
            <person name="Jarett J.K."/>
            <person name="Geller-Mcgrath D.E."/>
            <person name="Sieber C.M.K."/>
            <person name="Emerson J.B."/>
            <person name="Anantharaman K."/>
            <person name="Thomas B.C."/>
            <person name="Malmstrom R."/>
            <person name="Stieglmeier M."/>
            <person name="Klingl A."/>
            <person name="Woyke T."/>
            <person name="Ryan C.M."/>
            <person name="Banfield J.F."/>
        </authorList>
    </citation>
    <scope>NUCLEOTIDE SEQUENCE [LARGE SCALE GENOMIC DNA]</scope>
</reference>
<dbReference type="InterPro" id="IPR052194">
    <property type="entry name" value="MESH1"/>
</dbReference>
<dbReference type="GO" id="GO:0008893">
    <property type="term" value="F:guanosine-3',5'-bis(diphosphate) 3'-diphosphatase activity"/>
    <property type="evidence" value="ECO:0007669"/>
    <property type="project" value="TreeGrafter"/>
</dbReference>
<accession>A0A2M7TZS3</accession>
<proteinExistence type="predicted"/>
<dbReference type="PANTHER" id="PTHR46246:SF1">
    <property type="entry name" value="GUANOSINE-3',5'-BIS(DIPHOSPHATE) 3'-PYROPHOSPHOHYDROLASE MESH1"/>
    <property type="match status" value="1"/>
</dbReference>